<feature type="signal peptide" evidence="2">
    <location>
        <begin position="1"/>
        <end position="20"/>
    </location>
</feature>
<dbReference type="VEuPathDB" id="ToxoDB:NCLIV_067730"/>
<dbReference type="AlphaFoldDB" id="F0VRK0"/>
<feature type="compositionally biased region" description="Polar residues" evidence="1">
    <location>
        <begin position="269"/>
        <end position="299"/>
    </location>
</feature>
<reference evidence="3" key="1">
    <citation type="submission" date="2011-02" db="EMBL/GenBank/DDBJ databases">
        <authorList>
            <person name="Aslett M."/>
        </authorList>
    </citation>
    <scope>NUCLEOTIDE SEQUENCE</scope>
    <source>
        <strain evidence="3">Liverpool</strain>
    </source>
</reference>
<evidence type="ECO:0000313" key="3">
    <source>
        <dbReference type="EMBL" id="CBZ56348.1"/>
    </source>
</evidence>
<dbReference type="GeneID" id="13445571"/>
<dbReference type="OrthoDB" id="331226at2759"/>
<keyword evidence="5" id="KW-1185">Reference proteome</keyword>
<feature type="compositionally biased region" description="Basic and acidic residues" evidence="1">
    <location>
        <begin position="310"/>
        <end position="319"/>
    </location>
</feature>
<dbReference type="RefSeq" id="XP_003886373.1">
    <property type="nucleotide sequence ID" value="XM_003886324.1"/>
</dbReference>
<dbReference type="PROSITE" id="PS51257">
    <property type="entry name" value="PROKAR_LIPOPROTEIN"/>
    <property type="match status" value="1"/>
</dbReference>
<gene>
    <name evidence="4" type="ORF">BN1204_067730</name>
    <name evidence="3" type="ORF">NCLIV_067730</name>
</gene>
<feature type="region of interest" description="Disordered" evidence="1">
    <location>
        <begin position="167"/>
        <end position="319"/>
    </location>
</feature>
<dbReference type="EMBL" id="LN714487">
    <property type="protein sequence ID" value="CEL71108.1"/>
    <property type="molecule type" value="Genomic_DNA"/>
</dbReference>
<evidence type="ECO:0000313" key="5">
    <source>
        <dbReference type="Proteomes" id="UP000007494"/>
    </source>
</evidence>
<keyword evidence="2" id="KW-0732">Signal</keyword>
<dbReference type="InParanoid" id="F0VRK0"/>
<evidence type="ECO:0008006" key="6">
    <source>
        <dbReference type="Google" id="ProtNLM"/>
    </source>
</evidence>
<evidence type="ECO:0000313" key="4">
    <source>
        <dbReference type="EMBL" id="CEL71108.1"/>
    </source>
</evidence>
<reference evidence="4" key="4">
    <citation type="journal article" date="2015" name="PLoS ONE">
        <title>Comprehensive Evaluation of Toxoplasma gondii VEG and Neospora caninum LIV Genomes with Tachyzoite Stage Transcriptome and Proteome Defines Novel Transcript Features.</title>
        <authorList>
            <person name="Ramaprasad A."/>
            <person name="Mourier T."/>
            <person name="Naeem R."/>
            <person name="Malas T.B."/>
            <person name="Moussa E."/>
            <person name="Panigrahi A."/>
            <person name="Vermont S.J."/>
            <person name="Otto T.D."/>
            <person name="Wastling J."/>
            <person name="Pain A."/>
        </authorList>
    </citation>
    <scope>NUCLEOTIDE SEQUENCE</scope>
    <source>
        <strain evidence="4">Liverpool</strain>
    </source>
</reference>
<dbReference type="eggNOG" id="ENOG502QY7J">
    <property type="taxonomic scope" value="Eukaryota"/>
</dbReference>
<protein>
    <recommendedName>
        <fullName evidence="6">Toxoplasma gondii family A protein</fullName>
    </recommendedName>
</protein>
<organism evidence="3 5">
    <name type="scientific">Neospora caninum (strain Liverpool)</name>
    <dbReference type="NCBI Taxonomy" id="572307"/>
    <lineage>
        <taxon>Eukaryota</taxon>
        <taxon>Sar</taxon>
        <taxon>Alveolata</taxon>
        <taxon>Apicomplexa</taxon>
        <taxon>Conoidasida</taxon>
        <taxon>Coccidia</taxon>
        <taxon>Eucoccidiorida</taxon>
        <taxon>Eimeriorina</taxon>
        <taxon>Sarcocystidae</taxon>
        <taxon>Neospora</taxon>
    </lineage>
</organism>
<reference evidence="3" key="2">
    <citation type="submission" date="2011-03" db="EMBL/GenBank/DDBJ databases">
        <title>Comparative genomics and transcriptomics of Neospora caninum and Toxoplasma gondii.</title>
        <authorList>
            <person name="Reid A.J."/>
            <person name="Sohal A."/>
            <person name="Harris D."/>
            <person name="Quail M."/>
            <person name="Sanders M."/>
            <person name="Berriman M."/>
            <person name="Wastling J.M."/>
            <person name="Pain A."/>
        </authorList>
    </citation>
    <scope>NUCLEOTIDE SEQUENCE</scope>
    <source>
        <strain evidence="3">Liverpool</strain>
    </source>
</reference>
<feature type="chain" id="PRO_5007655295" description="Toxoplasma gondii family A protein" evidence="2">
    <location>
        <begin position="21"/>
        <end position="363"/>
    </location>
</feature>
<feature type="compositionally biased region" description="Low complexity" evidence="1">
    <location>
        <begin position="245"/>
        <end position="255"/>
    </location>
</feature>
<name>F0VRK0_NEOCL</name>
<evidence type="ECO:0000256" key="1">
    <source>
        <dbReference type="SAM" id="MobiDB-lite"/>
    </source>
</evidence>
<sequence length="363" mass="37637">MERQLFRAVCLTLLLGTVLSCVASETSEQKPAANFTTTIPKEGLERDVEQVFYLGPSSTLQVIDETGKAKYLPEPSISSDESLAESYPAAYRFENGACDFSKTVDFKAAFPRYTKPLWVADEKGSRASGEASSGGPVRYTFTNPPAECLSGVLSFCVRFKTVLAAGSDSATSSSTAGTTENSDLSTPPGDTGEGEEEGEGVKNPTHPNVGVPPPEPVEGGQNVLPGNGVSGGQGPPPPAENPDHGVSSSGGTEEVSLPEKSGSPEHTSDTQVVDKNLPASITFSTSTEKSAETTLSATENGHEVQSGDAEDNRAPSRRLGDTPAVKEAYLTVVVHSAAWGSAGGMGAALGLLLSAVTALLHFL</sequence>
<dbReference type="Proteomes" id="UP000007494">
    <property type="component" value="Chromosome XII"/>
</dbReference>
<feature type="compositionally biased region" description="Low complexity" evidence="1">
    <location>
        <begin position="167"/>
        <end position="179"/>
    </location>
</feature>
<accession>F0VRK0</accession>
<dbReference type="OMA" id="QLFRVVC"/>
<reference evidence="5" key="3">
    <citation type="journal article" date="2012" name="PLoS Pathog.">
        <title>Comparative genomics of the apicomplexan parasites Toxoplasma gondii and Neospora caninum: Coccidia differing in host range and transmission strategy.</title>
        <authorList>
            <person name="Reid A.J."/>
            <person name="Vermont S.J."/>
            <person name="Cotton J.A."/>
            <person name="Harris D."/>
            <person name="Hill-Cawthorne G.A."/>
            <person name="Konen-Waisman S."/>
            <person name="Latham S.M."/>
            <person name="Mourier T."/>
            <person name="Norton R."/>
            <person name="Quail M.A."/>
            <person name="Sanders M."/>
            <person name="Shanmugam D."/>
            <person name="Sohal A."/>
            <person name="Wasmuth J.D."/>
            <person name="Brunk B."/>
            <person name="Grigg M.E."/>
            <person name="Howard J.C."/>
            <person name="Parkinson J."/>
            <person name="Roos D.S."/>
            <person name="Trees A.J."/>
            <person name="Berriman M."/>
            <person name="Pain A."/>
            <person name="Wastling J.M."/>
        </authorList>
    </citation>
    <scope>NUCLEOTIDE SEQUENCE [LARGE SCALE GENOMIC DNA]</scope>
    <source>
        <strain evidence="5">Liverpool</strain>
    </source>
</reference>
<dbReference type="EMBL" id="FR823393">
    <property type="protein sequence ID" value="CBZ56348.1"/>
    <property type="molecule type" value="Genomic_DNA"/>
</dbReference>
<proteinExistence type="predicted"/>
<evidence type="ECO:0000256" key="2">
    <source>
        <dbReference type="SAM" id="SignalP"/>
    </source>
</evidence>